<dbReference type="AlphaFoldDB" id="A0A7G9WGU5"/>
<reference evidence="1 2" key="1">
    <citation type="submission" date="2020-08" db="EMBL/GenBank/DDBJ databases">
        <authorList>
            <person name="Ren C."/>
            <person name="Gu Y."/>
            <person name="Xu Y."/>
        </authorList>
    </citation>
    <scope>NUCLEOTIDE SEQUENCE [LARGE SCALE GENOMIC DNA]</scope>
    <source>
        <strain evidence="1 2">LBM18003</strain>
    </source>
</reference>
<gene>
    <name evidence="1" type="ORF">H6X83_13505</name>
</gene>
<sequence length="107" mass="11591">MEITKLLLNVVFDLRKLADSVQAIATAMADTGPAEQVQPESPVPAVKPKLTEKTVTLEKVRAVLADKSHDGFTAEVRALLEKHGAKKLSEIEPVNYAALLSDAEELK</sequence>
<keyword evidence="2" id="KW-1185">Reference proteome</keyword>
<accession>A0A7G9WGU5</accession>
<protein>
    <submittedName>
        <fullName evidence="1">rRNA biogenesis protein rrp5</fullName>
    </submittedName>
</protein>
<dbReference type="Proteomes" id="UP000516046">
    <property type="component" value="Chromosome"/>
</dbReference>
<proteinExistence type="predicted"/>
<dbReference type="EMBL" id="CP060696">
    <property type="protein sequence ID" value="QNO17907.1"/>
    <property type="molecule type" value="Genomic_DNA"/>
</dbReference>
<name>A0A7G9WGU5_9FIRM</name>
<evidence type="ECO:0000313" key="2">
    <source>
        <dbReference type="Proteomes" id="UP000516046"/>
    </source>
</evidence>
<dbReference type="RefSeq" id="WP_212506972.1">
    <property type="nucleotide sequence ID" value="NZ_CP060696.1"/>
</dbReference>
<evidence type="ECO:0000313" key="1">
    <source>
        <dbReference type="EMBL" id="QNO17907.1"/>
    </source>
</evidence>
<organism evidence="1 2">
    <name type="scientific">Caproicibacterium amylolyticum</name>
    <dbReference type="NCBI Taxonomy" id="2766537"/>
    <lineage>
        <taxon>Bacteria</taxon>
        <taxon>Bacillati</taxon>
        <taxon>Bacillota</taxon>
        <taxon>Clostridia</taxon>
        <taxon>Eubacteriales</taxon>
        <taxon>Oscillospiraceae</taxon>
        <taxon>Caproicibacterium</taxon>
    </lineage>
</organism>
<dbReference type="KEGG" id="caml:H6X83_13505"/>